<accession>A0ABQ7MN45</accession>
<keyword evidence="2" id="KW-1185">Reference proteome</keyword>
<protein>
    <submittedName>
        <fullName evidence="1">Uncharacterized protein</fullName>
    </submittedName>
</protein>
<comment type="caution">
    <text evidence="1">The sequence shown here is derived from an EMBL/GenBank/DDBJ whole genome shotgun (WGS) entry which is preliminary data.</text>
</comment>
<dbReference type="EMBL" id="JADBGQ010000004">
    <property type="protein sequence ID" value="KAG5400158.1"/>
    <property type="molecule type" value="Genomic_DNA"/>
</dbReference>
<gene>
    <name evidence="1" type="primary">A04g502080.1_BraROA</name>
    <name evidence="1" type="ORF">IGI04_014765</name>
</gene>
<dbReference type="Proteomes" id="UP000823674">
    <property type="component" value="Chromosome A04"/>
</dbReference>
<name>A0ABQ7MN45_BRACM</name>
<evidence type="ECO:0000313" key="2">
    <source>
        <dbReference type="Proteomes" id="UP000823674"/>
    </source>
</evidence>
<organism evidence="1 2">
    <name type="scientific">Brassica rapa subsp. trilocularis</name>
    <dbReference type="NCBI Taxonomy" id="1813537"/>
    <lineage>
        <taxon>Eukaryota</taxon>
        <taxon>Viridiplantae</taxon>
        <taxon>Streptophyta</taxon>
        <taxon>Embryophyta</taxon>
        <taxon>Tracheophyta</taxon>
        <taxon>Spermatophyta</taxon>
        <taxon>Magnoliopsida</taxon>
        <taxon>eudicotyledons</taxon>
        <taxon>Gunneridae</taxon>
        <taxon>Pentapetalae</taxon>
        <taxon>rosids</taxon>
        <taxon>malvids</taxon>
        <taxon>Brassicales</taxon>
        <taxon>Brassicaceae</taxon>
        <taxon>Brassiceae</taxon>
        <taxon>Brassica</taxon>
    </lineage>
</organism>
<evidence type="ECO:0000313" key="1">
    <source>
        <dbReference type="EMBL" id="KAG5400158.1"/>
    </source>
</evidence>
<reference evidence="1 2" key="1">
    <citation type="submission" date="2021-03" db="EMBL/GenBank/DDBJ databases">
        <authorList>
            <person name="King G.J."/>
            <person name="Bancroft I."/>
            <person name="Baten A."/>
            <person name="Bloomfield J."/>
            <person name="Borpatragohain P."/>
            <person name="He Z."/>
            <person name="Irish N."/>
            <person name="Irwin J."/>
            <person name="Liu K."/>
            <person name="Mauleon R.P."/>
            <person name="Moore J."/>
            <person name="Morris R."/>
            <person name="Ostergaard L."/>
            <person name="Wang B."/>
            <person name="Wells R."/>
        </authorList>
    </citation>
    <scope>NUCLEOTIDE SEQUENCE [LARGE SCALE GENOMIC DNA]</scope>
    <source>
        <strain evidence="1">R-o-18</strain>
        <tissue evidence="1">Leaf</tissue>
    </source>
</reference>
<sequence length="80" mass="9471">MKAETFRVLTKDAVEVSESERAFRMKIPVNEEIRINWVLDLRGWTADKNRITMVNQRLRIGEHECYRGELDGYRGEAEKD</sequence>
<proteinExistence type="predicted"/>